<reference evidence="1" key="1">
    <citation type="submission" date="2021-03" db="EMBL/GenBank/DDBJ databases">
        <title>Draft genome sequence of rust myrtle Austropuccinia psidii MF-1, a brazilian biotype.</title>
        <authorList>
            <person name="Quecine M.C."/>
            <person name="Pachon D.M.R."/>
            <person name="Bonatelli M.L."/>
            <person name="Correr F.H."/>
            <person name="Franceschini L.M."/>
            <person name="Leite T.F."/>
            <person name="Margarido G.R.A."/>
            <person name="Almeida C.A."/>
            <person name="Ferrarezi J.A."/>
            <person name="Labate C.A."/>
        </authorList>
    </citation>
    <scope>NUCLEOTIDE SEQUENCE</scope>
    <source>
        <strain evidence="1">MF-1</strain>
    </source>
</reference>
<sequence length="145" mass="15984">MPTEIFVFYHPLVLATHGFPPKEASLGAIAFDPLCQKQCQRWVSWLSSWNKIAKIGRSLEGTRAVMRHSSSLTAFPRPGPLDAAASGQPTPDSIIVLEWVASCFSSHSADEVLGVTHRSNSGAQQLQHMEYVVNRKLANRQSPED</sequence>
<proteinExistence type="predicted"/>
<protein>
    <submittedName>
        <fullName evidence="1">Uncharacterized protein</fullName>
    </submittedName>
</protein>
<dbReference type="Proteomes" id="UP000765509">
    <property type="component" value="Unassembled WGS sequence"/>
</dbReference>
<keyword evidence="2" id="KW-1185">Reference proteome</keyword>
<accession>A0A9Q3H0I0</accession>
<comment type="caution">
    <text evidence="1">The sequence shown here is derived from an EMBL/GenBank/DDBJ whole genome shotgun (WGS) entry which is preliminary data.</text>
</comment>
<evidence type="ECO:0000313" key="1">
    <source>
        <dbReference type="EMBL" id="MBW0486402.1"/>
    </source>
</evidence>
<dbReference type="EMBL" id="AVOT02008635">
    <property type="protein sequence ID" value="MBW0486402.1"/>
    <property type="molecule type" value="Genomic_DNA"/>
</dbReference>
<gene>
    <name evidence="1" type="ORF">O181_026117</name>
</gene>
<organism evidence="1 2">
    <name type="scientific">Austropuccinia psidii MF-1</name>
    <dbReference type="NCBI Taxonomy" id="1389203"/>
    <lineage>
        <taxon>Eukaryota</taxon>
        <taxon>Fungi</taxon>
        <taxon>Dikarya</taxon>
        <taxon>Basidiomycota</taxon>
        <taxon>Pucciniomycotina</taxon>
        <taxon>Pucciniomycetes</taxon>
        <taxon>Pucciniales</taxon>
        <taxon>Sphaerophragmiaceae</taxon>
        <taxon>Austropuccinia</taxon>
    </lineage>
</organism>
<name>A0A9Q3H0I0_9BASI</name>
<evidence type="ECO:0000313" key="2">
    <source>
        <dbReference type="Proteomes" id="UP000765509"/>
    </source>
</evidence>
<dbReference type="AlphaFoldDB" id="A0A9Q3H0I0"/>